<gene>
    <name evidence="2" type="ORF">LV75_006624</name>
</gene>
<name>A0ABT1IN47_9PSEU</name>
<protein>
    <submittedName>
        <fullName evidence="2">Ca2+-binding protein, EF-hand superfamily</fullName>
    </submittedName>
</protein>
<dbReference type="RefSeq" id="WP_253891321.1">
    <property type="nucleotide sequence ID" value="NZ_BAAAVB010000023.1"/>
</dbReference>
<dbReference type="SMART" id="SM00054">
    <property type="entry name" value="EFh"/>
    <property type="match status" value="3"/>
</dbReference>
<dbReference type="EMBL" id="JAMTCO010000021">
    <property type="protein sequence ID" value="MCP2274090.1"/>
    <property type="molecule type" value="Genomic_DNA"/>
</dbReference>
<dbReference type="Proteomes" id="UP001205185">
    <property type="component" value="Unassembled WGS sequence"/>
</dbReference>
<dbReference type="InterPro" id="IPR002048">
    <property type="entry name" value="EF_hand_dom"/>
</dbReference>
<feature type="domain" description="EF-hand" evidence="1">
    <location>
        <begin position="4"/>
        <end position="39"/>
    </location>
</feature>
<organism evidence="2 3">
    <name type="scientific">Actinokineospora diospyrosa</name>
    <dbReference type="NCBI Taxonomy" id="103728"/>
    <lineage>
        <taxon>Bacteria</taxon>
        <taxon>Bacillati</taxon>
        <taxon>Actinomycetota</taxon>
        <taxon>Actinomycetes</taxon>
        <taxon>Pseudonocardiales</taxon>
        <taxon>Pseudonocardiaceae</taxon>
        <taxon>Actinokineospora</taxon>
    </lineage>
</organism>
<accession>A0ABT1IN47</accession>
<evidence type="ECO:0000313" key="3">
    <source>
        <dbReference type="Proteomes" id="UP001205185"/>
    </source>
</evidence>
<evidence type="ECO:0000313" key="2">
    <source>
        <dbReference type="EMBL" id="MCP2274090.1"/>
    </source>
</evidence>
<keyword evidence="3" id="KW-1185">Reference proteome</keyword>
<proteinExistence type="predicted"/>
<comment type="caution">
    <text evidence="2">The sequence shown here is derived from an EMBL/GenBank/DDBJ whole genome shotgun (WGS) entry which is preliminary data.</text>
</comment>
<dbReference type="InterPro" id="IPR018247">
    <property type="entry name" value="EF_Hand_1_Ca_BS"/>
</dbReference>
<dbReference type="SUPFAM" id="SSF47473">
    <property type="entry name" value="EF-hand"/>
    <property type="match status" value="1"/>
</dbReference>
<dbReference type="Pfam" id="PF13202">
    <property type="entry name" value="EF-hand_5"/>
    <property type="match status" value="1"/>
</dbReference>
<feature type="domain" description="EF-hand" evidence="1">
    <location>
        <begin position="136"/>
        <end position="171"/>
    </location>
</feature>
<dbReference type="Gene3D" id="1.10.238.10">
    <property type="entry name" value="EF-hand"/>
    <property type="match status" value="1"/>
</dbReference>
<reference evidence="2 3" key="1">
    <citation type="submission" date="2022-06" db="EMBL/GenBank/DDBJ databases">
        <title>Genomic Encyclopedia of Archaeal and Bacterial Type Strains, Phase II (KMG-II): from individual species to whole genera.</title>
        <authorList>
            <person name="Goeker M."/>
        </authorList>
    </citation>
    <scope>NUCLEOTIDE SEQUENCE [LARGE SCALE GENOMIC DNA]</scope>
    <source>
        <strain evidence="2 3">DSM 44255</strain>
    </source>
</reference>
<dbReference type="InterPro" id="IPR011992">
    <property type="entry name" value="EF-hand-dom_pair"/>
</dbReference>
<evidence type="ECO:0000259" key="1">
    <source>
        <dbReference type="PROSITE" id="PS50222"/>
    </source>
</evidence>
<sequence length="188" mass="20171">MTSQKQRNLEAMFEIFDVGGDGYLSAADFAAHAESTCGALRLPAGSPHWTTIHAALDAWWEHLLRHSDGTTAVATGPAIPTVDCVTVMENKLVDDEVFFAATVGPIADTVFRVLDADGDDSISTEEYVAVYLASGLSRDIAVDAFAKIDTNGDGRIDRGEFVAVVRDAFTSNDPDSPGAWFFGVRPDQ</sequence>
<dbReference type="CDD" id="cd00051">
    <property type="entry name" value="EFh"/>
    <property type="match status" value="1"/>
</dbReference>
<dbReference type="PROSITE" id="PS00018">
    <property type="entry name" value="EF_HAND_1"/>
    <property type="match status" value="1"/>
</dbReference>
<dbReference type="Pfam" id="PF13499">
    <property type="entry name" value="EF-hand_7"/>
    <property type="match status" value="1"/>
</dbReference>
<dbReference type="PROSITE" id="PS50222">
    <property type="entry name" value="EF_HAND_2"/>
    <property type="match status" value="2"/>
</dbReference>